<proteinExistence type="predicted"/>
<reference evidence="3 4" key="1">
    <citation type="submission" date="2023-10" db="EMBL/GenBank/DDBJ databases">
        <title>Chromosome-scale genome assembly provides insights into flower coloration mechanisms of Canna indica.</title>
        <authorList>
            <person name="Li C."/>
        </authorList>
    </citation>
    <scope>NUCLEOTIDE SEQUENCE [LARGE SCALE GENOMIC DNA]</scope>
    <source>
        <tissue evidence="3">Flower</tissue>
    </source>
</reference>
<feature type="compositionally biased region" description="Low complexity" evidence="1">
    <location>
        <begin position="570"/>
        <end position="587"/>
    </location>
</feature>
<dbReference type="EMBL" id="CP136898">
    <property type="protein sequence ID" value="WOL19650.1"/>
    <property type="molecule type" value="Genomic_DNA"/>
</dbReference>
<evidence type="ECO:0000256" key="1">
    <source>
        <dbReference type="SAM" id="MobiDB-lite"/>
    </source>
</evidence>
<dbReference type="SUPFAM" id="SSF49599">
    <property type="entry name" value="TRAF domain-like"/>
    <property type="match status" value="1"/>
</dbReference>
<dbReference type="PROSITE" id="PS50144">
    <property type="entry name" value="MATH"/>
    <property type="match status" value="1"/>
</dbReference>
<evidence type="ECO:0000313" key="3">
    <source>
        <dbReference type="EMBL" id="WOL19650.1"/>
    </source>
</evidence>
<gene>
    <name evidence="3" type="ORF">Cni_G28452</name>
</gene>
<protein>
    <submittedName>
        <fullName evidence="3">MATH domain-containing protein</fullName>
    </submittedName>
</protein>
<dbReference type="PANTHER" id="PTHR47477:SF8">
    <property type="entry name" value="TNF RECEPTOR-ASSOCIATED FACTOR HOMOLOG 1A"/>
    <property type="match status" value="1"/>
</dbReference>
<sequence length="1057" mass="118289">MAGTITEDYEMSLRLSATDGMLSEQRCLLGDSMTEWRSSEQVENGITSTSPFYWNTDDDCGPKPSDLYGRFTWKIENFSTINKRELRSNAFEVGGYKWYILIYPQGCDVCNHLSLFLCVANHDKLLPGWSHFAQFTIAVVNKDPKKSKYSDTLHRFWKKEHDWGWKKFMELSKVYDGFIVADTLVIKAQVQVIREKADCPFRCLDGSYRRELVRVYLSNVEQICRRFLEERIGKLSKFVEDKVRWSSFRAFWLGIDASSRRRMSRDRTDAILKVVVKHFFIEKEVTSTLVMDSLYSGLKALEFQSKTTKGRAKLVDLEELPPPMIHVDKDLFVLADDVILLIERVVSDSLPHQPLPAKDDKCLQNRTKEGSSGDEFNKDSIERDEMRLVELGRRTIEIFILVNIFSSRIEVSYQEAVALKRQEELIREEEAAGQAENELKSKRGGTEKEKRAKKKQAKQKRNNRKGKDRGKDEKCNQVQETIQQENKSQERISDIFSPDQTVLTTEKIDRLEDVSDVSDARDDVAEVVQPDLDDRDNSPVNWDTDMSDSQQMTEASGSEVQNGHNEKRSQSVLDDSSSTCSTDSVPSALIGGSYKRTLSNNRIQSSPNRAKNHRSKETYDRISTHGRHSPSSETTLVNGHSLDATGNKVSQPEPEPIASALKIEMQLRENLVEKEEVVSLENNQTTIVQVDAERQSSSSPGKDPHNIIQQAKQSTLITTSNTVVSASVITTEPTSCKESTSSSTSHCDKVPTMSSRSSLSASTPSEAQKQNIPAKINSPHQANAMSRICSAPVIPAPKSTARIAPTVHAVPSLSRSVSATGRLGTDPSPTAPSYAPQSYRNAIIGKTISSSGPGFTDDTASLGSVVYSQSPSVYLSSSSMLPPQFPARKDQTSVRPGLTFGCLKPEAMNGQHLQRDDSYHESTSTRSSQRFGSSLIDNMEKLDIYGKLRKELCTAGLASRVSPYQVQGTIAEEFPHLDIINDLLDDEQNIGRTSRSPYHAFNRQYSLPGNLSTAEFRSLTGTSQYDQSEQYYEEGFLGGYGTSNHALQGPNDALFQQ</sequence>
<name>A0AAQ3QT49_9LILI</name>
<dbReference type="Pfam" id="PF22486">
    <property type="entry name" value="MATH_2"/>
    <property type="match status" value="1"/>
</dbReference>
<evidence type="ECO:0000259" key="2">
    <source>
        <dbReference type="PROSITE" id="PS50144"/>
    </source>
</evidence>
<feature type="compositionally biased region" description="Polar residues" evidence="1">
    <location>
        <begin position="596"/>
        <end position="609"/>
    </location>
</feature>
<feature type="compositionally biased region" description="Polar residues" evidence="1">
    <location>
        <begin position="476"/>
        <end position="486"/>
    </location>
</feature>
<dbReference type="PANTHER" id="PTHR47477">
    <property type="entry name" value="TNF RECEPTOR-ASSOCIATED FACTOR HOMOLOG 1A"/>
    <property type="match status" value="1"/>
</dbReference>
<feature type="compositionally biased region" description="Polar residues" evidence="1">
    <location>
        <begin position="547"/>
        <end position="563"/>
    </location>
</feature>
<feature type="region of interest" description="Disordered" evidence="1">
    <location>
        <begin position="730"/>
        <end position="771"/>
    </location>
</feature>
<dbReference type="Proteomes" id="UP001327560">
    <property type="component" value="Chromosome 9"/>
</dbReference>
<feature type="compositionally biased region" description="Polar residues" evidence="1">
    <location>
        <begin position="921"/>
        <end position="930"/>
    </location>
</feature>
<accession>A0AAQ3QT49</accession>
<feature type="region of interest" description="Disordered" evidence="1">
    <location>
        <begin position="907"/>
        <end position="930"/>
    </location>
</feature>
<feature type="region of interest" description="Disordered" evidence="1">
    <location>
        <begin position="429"/>
        <end position="653"/>
    </location>
</feature>
<dbReference type="InterPro" id="IPR008974">
    <property type="entry name" value="TRAF-like"/>
</dbReference>
<feature type="compositionally biased region" description="Basic residues" evidence="1">
    <location>
        <begin position="451"/>
        <end position="468"/>
    </location>
</feature>
<feature type="compositionally biased region" description="Basic and acidic residues" evidence="1">
    <location>
        <begin position="437"/>
        <end position="450"/>
    </location>
</feature>
<feature type="compositionally biased region" description="Low complexity" evidence="1">
    <location>
        <begin position="754"/>
        <end position="765"/>
    </location>
</feature>
<feature type="compositionally biased region" description="Polar residues" evidence="1">
    <location>
        <begin position="629"/>
        <end position="638"/>
    </location>
</feature>
<feature type="compositionally biased region" description="Low complexity" evidence="1">
    <location>
        <begin position="730"/>
        <end position="745"/>
    </location>
</feature>
<feature type="compositionally biased region" description="Basic and acidic residues" evidence="1">
    <location>
        <begin position="506"/>
        <end position="524"/>
    </location>
</feature>
<dbReference type="CDD" id="cd00121">
    <property type="entry name" value="MATH"/>
    <property type="match status" value="1"/>
</dbReference>
<feature type="compositionally biased region" description="Basic and acidic residues" evidence="1">
    <location>
        <begin position="357"/>
        <end position="378"/>
    </location>
</feature>
<dbReference type="SMART" id="SM00061">
    <property type="entry name" value="MATH"/>
    <property type="match status" value="1"/>
</dbReference>
<feature type="region of interest" description="Disordered" evidence="1">
    <location>
        <begin position="356"/>
        <end position="378"/>
    </location>
</feature>
<evidence type="ECO:0000313" key="4">
    <source>
        <dbReference type="Proteomes" id="UP001327560"/>
    </source>
</evidence>
<organism evidence="3 4">
    <name type="scientific">Canna indica</name>
    <name type="common">Indian-shot</name>
    <dbReference type="NCBI Taxonomy" id="4628"/>
    <lineage>
        <taxon>Eukaryota</taxon>
        <taxon>Viridiplantae</taxon>
        <taxon>Streptophyta</taxon>
        <taxon>Embryophyta</taxon>
        <taxon>Tracheophyta</taxon>
        <taxon>Spermatophyta</taxon>
        <taxon>Magnoliopsida</taxon>
        <taxon>Liliopsida</taxon>
        <taxon>Zingiberales</taxon>
        <taxon>Cannaceae</taxon>
        <taxon>Canna</taxon>
    </lineage>
</organism>
<feature type="domain" description="MATH" evidence="2">
    <location>
        <begin position="68"/>
        <end position="190"/>
    </location>
</feature>
<dbReference type="InterPro" id="IPR055327">
    <property type="entry name" value="TRAF1A/B"/>
</dbReference>
<dbReference type="InterPro" id="IPR002083">
    <property type="entry name" value="MATH/TRAF_dom"/>
</dbReference>
<dbReference type="Gene3D" id="2.60.210.10">
    <property type="entry name" value="Apoptosis, Tumor Necrosis Factor Receptor Associated Protein 2, Chain A"/>
    <property type="match status" value="1"/>
</dbReference>
<dbReference type="AlphaFoldDB" id="A0AAQ3QT49"/>
<keyword evidence="4" id="KW-1185">Reference proteome</keyword>